<reference evidence="3" key="1">
    <citation type="submission" date="2016-11" db="UniProtKB">
        <authorList>
            <consortium name="WormBaseParasite"/>
        </authorList>
    </citation>
    <scope>IDENTIFICATION</scope>
</reference>
<keyword evidence="2" id="KW-1185">Reference proteome</keyword>
<sequence length="74" mass="9137">MDCCCKNTCDPKCREKDPNDKDWESRRKRLKEQLGFDNKNIKSHYDKLDDHSLWRDDDRWDRNNPNLPRENDRN</sequence>
<name>A0A1I8AZP8_MELHA</name>
<feature type="region of interest" description="Disordered" evidence="1">
    <location>
        <begin position="54"/>
        <end position="74"/>
    </location>
</feature>
<protein>
    <submittedName>
        <fullName evidence="3">HNH endonuclease</fullName>
    </submittedName>
</protein>
<proteinExistence type="predicted"/>
<evidence type="ECO:0000256" key="1">
    <source>
        <dbReference type="SAM" id="MobiDB-lite"/>
    </source>
</evidence>
<accession>A0A1I8AZP8</accession>
<evidence type="ECO:0000313" key="2">
    <source>
        <dbReference type="Proteomes" id="UP000095281"/>
    </source>
</evidence>
<organism evidence="2 3">
    <name type="scientific">Meloidogyne hapla</name>
    <name type="common">Root-knot nematode worm</name>
    <dbReference type="NCBI Taxonomy" id="6305"/>
    <lineage>
        <taxon>Eukaryota</taxon>
        <taxon>Metazoa</taxon>
        <taxon>Ecdysozoa</taxon>
        <taxon>Nematoda</taxon>
        <taxon>Chromadorea</taxon>
        <taxon>Rhabditida</taxon>
        <taxon>Tylenchina</taxon>
        <taxon>Tylenchomorpha</taxon>
        <taxon>Tylenchoidea</taxon>
        <taxon>Meloidogynidae</taxon>
        <taxon>Meloidogyninae</taxon>
        <taxon>Meloidogyne</taxon>
    </lineage>
</organism>
<dbReference type="WBParaSite" id="MhA1_Contig1146.frz3.gene15">
    <property type="protein sequence ID" value="MhA1_Contig1146.frz3.gene15"/>
    <property type="gene ID" value="MhA1_Contig1146.frz3.gene15"/>
</dbReference>
<dbReference type="Proteomes" id="UP000095281">
    <property type="component" value="Unplaced"/>
</dbReference>
<dbReference type="AlphaFoldDB" id="A0A1I8AZP8"/>
<evidence type="ECO:0000313" key="3">
    <source>
        <dbReference type="WBParaSite" id="MhA1_Contig1146.frz3.gene15"/>
    </source>
</evidence>